<organism evidence="2 3">
    <name type="scientific">Amylolactobacillus amylotrophicus DSM 20534</name>
    <dbReference type="NCBI Taxonomy" id="1423722"/>
    <lineage>
        <taxon>Bacteria</taxon>
        <taxon>Bacillati</taxon>
        <taxon>Bacillota</taxon>
        <taxon>Bacilli</taxon>
        <taxon>Lactobacillales</taxon>
        <taxon>Lactobacillaceae</taxon>
        <taxon>Amylolactobacillus</taxon>
    </lineage>
</organism>
<evidence type="ECO:0000313" key="2">
    <source>
        <dbReference type="EMBL" id="KRK38093.1"/>
    </source>
</evidence>
<evidence type="ECO:0000256" key="1">
    <source>
        <dbReference type="SAM" id="MobiDB-lite"/>
    </source>
</evidence>
<accession>A0A0R1GUX2</accession>
<sequence length="287" mass="31506">MKKKYWIIGGVAAVVVVIGIALAVNANNTAKKNQLADQYNTAMNAGKDAVDAKEYSIAAKYFERAENYREDDVKAEAYGNQAESFAEAMDEINDYKFDSANDKLSDVLSEPDGYSVMNTQARKLQAKVAEVLDNIENEIQPLIDQAESNEDSDKYAEAVELYDQVIALDYINGKYYKKVLREVKSSRAKAAAAQANSSSNASSDSEKPTDQNEPHGEGATEDDRQVNGKQITPEMIADARKQLTALGETSAFYSDLDVMRVIKIAAENGHSTITKEDIAEYLKPSGN</sequence>
<dbReference type="AlphaFoldDB" id="A0A0R1GUX2"/>
<reference evidence="2 3" key="1">
    <citation type="journal article" date="2015" name="Genome Announc.">
        <title>Expanding the biotechnology potential of lactobacilli through comparative genomics of 213 strains and associated genera.</title>
        <authorList>
            <person name="Sun Z."/>
            <person name="Harris H.M."/>
            <person name="McCann A."/>
            <person name="Guo C."/>
            <person name="Argimon S."/>
            <person name="Zhang W."/>
            <person name="Yang X."/>
            <person name="Jeffery I.B."/>
            <person name="Cooney J.C."/>
            <person name="Kagawa T.F."/>
            <person name="Liu W."/>
            <person name="Song Y."/>
            <person name="Salvetti E."/>
            <person name="Wrobel A."/>
            <person name="Rasinkangas P."/>
            <person name="Parkhill J."/>
            <person name="Rea M.C."/>
            <person name="O'Sullivan O."/>
            <person name="Ritari J."/>
            <person name="Douillard F.P."/>
            <person name="Paul Ross R."/>
            <person name="Yang R."/>
            <person name="Briner A.E."/>
            <person name="Felis G.E."/>
            <person name="de Vos W.M."/>
            <person name="Barrangou R."/>
            <person name="Klaenhammer T.R."/>
            <person name="Caufield P.W."/>
            <person name="Cui Y."/>
            <person name="Zhang H."/>
            <person name="O'Toole P.W."/>
        </authorList>
    </citation>
    <scope>NUCLEOTIDE SEQUENCE [LARGE SCALE GENOMIC DNA]</scope>
    <source>
        <strain evidence="2 3">DSM 20534</strain>
    </source>
</reference>
<feature type="region of interest" description="Disordered" evidence="1">
    <location>
        <begin position="191"/>
        <end position="227"/>
    </location>
</feature>
<comment type="caution">
    <text evidence="2">The sequence shown here is derived from an EMBL/GenBank/DDBJ whole genome shotgun (WGS) entry which is preliminary data.</text>
</comment>
<proteinExistence type="predicted"/>
<keyword evidence="3" id="KW-1185">Reference proteome</keyword>
<gene>
    <name evidence="2" type="ORF">FC62_GL000865</name>
</gene>
<dbReference type="RefSeq" id="WP_054746476.1">
    <property type="nucleotide sequence ID" value="NZ_AZCV01000002.1"/>
</dbReference>
<feature type="compositionally biased region" description="Basic and acidic residues" evidence="1">
    <location>
        <begin position="204"/>
        <end position="226"/>
    </location>
</feature>
<feature type="compositionally biased region" description="Low complexity" evidence="1">
    <location>
        <begin position="191"/>
        <end position="203"/>
    </location>
</feature>
<name>A0A0R1GUX2_9LACO</name>
<evidence type="ECO:0000313" key="3">
    <source>
        <dbReference type="Proteomes" id="UP000050909"/>
    </source>
</evidence>
<dbReference type="EMBL" id="AZCV01000002">
    <property type="protein sequence ID" value="KRK38093.1"/>
    <property type="molecule type" value="Genomic_DNA"/>
</dbReference>
<protein>
    <submittedName>
        <fullName evidence="2">Uncharacterized protein</fullName>
    </submittedName>
</protein>
<dbReference type="Proteomes" id="UP000050909">
    <property type="component" value="Unassembled WGS sequence"/>
</dbReference>
<dbReference type="PATRIC" id="fig|1423722.3.peg.881"/>